<evidence type="ECO:0000256" key="2">
    <source>
        <dbReference type="ARBA" id="ARBA00022448"/>
    </source>
</evidence>
<dbReference type="Pfam" id="PF08352">
    <property type="entry name" value="oligo_HPY"/>
    <property type="match status" value="1"/>
</dbReference>
<dbReference type="InterPro" id="IPR013563">
    <property type="entry name" value="Oligopep_ABC_C"/>
</dbReference>
<evidence type="ECO:0000313" key="6">
    <source>
        <dbReference type="EMBL" id="MBW9110455.1"/>
    </source>
</evidence>
<name>A0ABS7HZ94_9MICO</name>
<dbReference type="PANTHER" id="PTHR43776:SF7">
    <property type="entry name" value="D,D-DIPEPTIDE TRANSPORT ATP-BINDING PROTEIN DDPF-RELATED"/>
    <property type="match status" value="1"/>
</dbReference>
<dbReference type="GO" id="GO:0005524">
    <property type="term" value="F:ATP binding"/>
    <property type="evidence" value="ECO:0007669"/>
    <property type="project" value="UniProtKB-KW"/>
</dbReference>
<dbReference type="PROSITE" id="PS50893">
    <property type="entry name" value="ABC_TRANSPORTER_2"/>
    <property type="match status" value="1"/>
</dbReference>
<dbReference type="SUPFAM" id="SSF52540">
    <property type="entry name" value="P-loop containing nucleoside triphosphate hydrolases"/>
    <property type="match status" value="1"/>
</dbReference>
<evidence type="ECO:0000313" key="7">
    <source>
        <dbReference type="Proteomes" id="UP000777440"/>
    </source>
</evidence>
<dbReference type="Proteomes" id="UP000777440">
    <property type="component" value="Unassembled WGS sequence"/>
</dbReference>
<dbReference type="InterPro" id="IPR003593">
    <property type="entry name" value="AAA+_ATPase"/>
</dbReference>
<comment type="similarity">
    <text evidence="1">Belongs to the ABC transporter superfamily.</text>
</comment>
<evidence type="ECO:0000259" key="5">
    <source>
        <dbReference type="PROSITE" id="PS50893"/>
    </source>
</evidence>
<dbReference type="SMART" id="SM00382">
    <property type="entry name" value="AAA"/>
    <property type="match status" value="1"/>
</dbReference>
<evidence type="ECO:0000256" key="4">
    <source>
        <dbReference type="ARBA" id="ARBA00022840"/>
    </source>
</evidence>
<dbReference type="RefSeq" id="WP_220289262.1">
    <property type="nucleotide sequence ID" value="NZ_JAEUAX010000005.1"/>
</dbReference>
<keyword evidence="3" id="KW-0547">Nucleotide-binding</keyword>
<organism evidence="6 7">
    <name type="scientific">Microbacterium ureisolvens</name>
    <dbReference type="NCBI Taxonomy" id="2781186"/>
    <lineage>
        <taxon>Bacteria</taxon>
        <taxon>Bacillati</taxon>
        <taxon>Actinomycetota</taxon>
        <taxon>Actinomycetes</taxon>
        <taxon>Micrococcales</taxon>
        <taxon>Microbacteriaceae</taxon>
        <taxon>Microbacterium</taxon>
    </lineage>
</organism>
<keyword evidence="7" id="KW-1185">Reference proteome</keyword>
<keyword evidence="2" id="KW-0813">Transport</keyword>
<evidence type="ECO:0000256" key="1">
    <source>
        <dbReference type="ARBA" id="ARBA00005417"/>
    </source>
</evidence>
<dbReference type="Gene3D" id="3.40.50.300">
    <property type="entry name" value="P-loop containing nucleotide triphosphate hydrolases"/>
    <property type="match status" value="1"/>
</dbReference>
<sequence>MTTLIADDISVTYRLGRRRIHAVRGVSFSVSAGETVAIVGESGSGKSSIGRVLAGLQRPTSGRVRWATSDGQDTGASRVQMVFQHPDQSLDPSWSIQRSVSEPLRRLGRAQRVNATERSRAMLARVGLDADFLRRKPKDLSGGQAQRVAVARAIIAEPSIVVLDEPTASLDQTVRARLLTTLAEVQEATGVGYLLVSHDMSTVRKVSDRILVMYLGRVVEEGPAAAVLDNPAHPYTHALLAAVPPTDPNTPWNPDDFSVETALAGGRGMEDMPCPAPGDCADHGANLVEVSPGHRVACRSILLDRGAE</sequence>
<proteinExistence type="inferred from homology"/>
<gene>
    <name evidence="6" type="ORF">JNB61_11790</name>
</gene>
<dbReference type="InterPro" id="IPR003439">
    <property type="entry name" value="ABC_transporter-like_ATP-bd"/>
</dbReference>
<keyword evidence="4 6" id="KW-0067">ATP-binding</keyword>
<dbReference type="Pfam" id="PF00005">
    <property type="entry name" value="ABC_tran"/>
    <property type="match status" value="1"/>
</dbReference>
<evidence type="ECO:0000256" key="3">
    <source>
        <dbReference type="ARBA" id="ARBA00022741"/>
    </source>
</evidence>
<dbReference type="InterPro" id="IPR017871">
    <property type="entry name" value="ABC_transporter-like_CS"/>
</dbReference>
<dbReference type="PROSITE" id="PS00211">
    <property type="entry name" value="ABC_TRANSPORTER_1"/>
    <property type="match status" value="1"/>
</dbReference>
<dbReference type="PANTHER" id="PTHR43776">
    <property type="entry name" value="TRANSPORT ATP-BINDING PROTEIN"/>
    <property type="match status" value="1"/>
</dbReference>
<dbReference type="InterPro" id="IPR027417">
    <property type="entry name" value="P-loop_NTPase"/>
</dbReference>
<feature type="domain" description="ABC transporter" evidence="5">
    <location>
        <begin position="4"/>
        <end position="240"/>
    </location>
</feature>
<comment type="caution">
    <text evidence="6">The sequence shown here is derived from an EMBL/GenBank/DDBJ whole genome shotgun (WGS) entry which is preliminary data.</text>
</comment>
<dbReference type="CDD" id="cd03257">
    <property type="entry name" value="ABC_NikE_OppD_transporters"/>
    <property type="match status" value="1"/>
</dbReference>
<accession>A0ABS7HZ94</accession>
<protein>
    <submittedName>
        <fullName evidence="6">ABC transporter ATP-binding protein</fullName>
    </submittedName>
</protein>
<reference evidence="6 7" key="1">
    <citation type="journal article" date="2021" name="MBio">
        <title>Poor Competitiveness of Bradyrhizobium in Pigeon Pea Root Colonization in Indian Soils.</title>
        <authorList>
            <person name="Chalasani D."/>
            <person name="Basu A."/>
            <person name="Pullabhotla S.V.S.R.N."/>
            <person name="Jorrin B."/>
            <person name="Neal A.L."/>
            <person name="Poole P.S."/>
            <person name="Podile A.R."/>
            <person name="Tkacz A."/>
        </authorList>
    </citation>
    <scope>NUCLEOTIDE SEQUENCE [LARGE SCALE GENOMIC DNA]</scope>
    <source>
        <strain evidence="6 7">HU12</strain>
    </source>
</reference>
<dbReference type="InterPro" id="IPR050319">
    <property type="entry name" value="ABC_transp_ATP-bind"/>
</dbReference>
<dbReference type="EMBL" id="JAEUAX010000005">
    <property type="protein sequence ID" value="MBW9110455.1"/>
    <property type="molecule type" value="Genomic_DNA"/>
</dbReference>